<dbReference type="SUPFAM" id="SSF52833">
    <property type="entry name" value="Thioredoxin-like"/>
    <property type="match status" value="1"/>
</dbReference>
<dbReference type="SUPFAM" id="SSF47616">
    <property type="entry name" value="GST C-terminal domain-like"/>
    <property type="match status" value="1"/>
</dbReference>
<dbReference type="Gene3D" id="1.20.1050.10">
    <property type="match status" value="1"/>
</dbReference>
<dbReference type="Pfam" id="PF02798">
    <property type="entry name" value="GST_N"/>
    <property type="match status" value="1"/>
</dbReference>
<dbReference type="GO" id="GO:0004364">
    <property type="term" value="F:glutathione transferase activity"/>
    <property type="evidence" value="ECO:0007669"/>
    <property type="project" value="UniProtKB-EC"/>
</dbReference>
<dbReference type="PROSITE" id="PS50405">
    <property type="entry name" value="GST_CTER"/>
    <property type="match status" value="1"/>
</dbReference>
<name>A0AAU7X860_9HYPH</name>
<comment type="similarity">
    <text evidence="1">Belongs to the GST superfamily.</text>
</comment>
<dbReference type="SFLD" id="SFLDG00358">
    <property type="entry name" value="Main_(cytGST)"/>
    <property type="match status" value="1"/>
</dbReference>
<dbReference type="PANTHER" id="PTHR44051:SF2">
    <property type="entry name" value="HYPOTHETICAL GLUTATHIONE S-TRANSFERASE LIKE PROTEIN"/>
    <property type="match status" value="1"/>
</dbReference>
<dbReference type="KEGG" id="mflg:ABS361_16375"/>
<gene>
    <name evidence="4" type="ORF">ABS361_16375</name>
</gene>
<dbReference type="EMBL" id="CP158568">
    <property type="protein sequence ID" value="XBY43641.1"/>
    <property type="molecule type" value="Genomic_DNA"/>
</dbReference>
<dbReference type="InterPro" id="IPR004045">
    <property type="entry name" value="Glutathione_S-Trfase_N"/>
</dbReference>
<sequence>MAAFRLHCFGQSGNSYKPALMLALCGADWEPVLVDYFGGETRQAGWRDGLNEMGECPVLEHDGRTLSQSGVILDYLAEVLGQFGGRDADEKREIWRWVLFDNHKFTSYFATHRFLNALAEPRGNPDVIAFLRARTTAAFKVLDQHLATRAWTVGGRPTIADLSMAGYVFYPEAETGFDLRAEFPNIAAWADRIAALPGWQAPYDLMPSQR</sequence>
<dbReference type="PANTHER" id="PTHR44051">
    <property type="entry name" value="GLUTATHIONE S-TRANSFERASE-RELATED"/>
    <property type="match status" value="1"/>
</dbReference>
<evidence type="ECO:0000259" key="3">
    <source>
        <dbReference type="PROSITE" id="PS50405"/>
    </source>
</evidence>
<dbReference type="InterPro" id="IPR036249">
    <property type="entry name" value="Thioredoxin-like_sf"/>
</dbReference>
<organism evidence="4">
    <name type="scientific">Methyloraptor flagellatus</name>
    <dbReference type="NCBI Taxonomy" id="3162530"/>
    <lineage>
        <taxon>Bacteria</taxon>
        <taxon>Pseudomonadati</taxon>
        <taxon>Pseudomonadota</taxon>
        <taxon>Alphaproteobacteria</taxon>
        <taxon>Hyphomicrobiales</taxon>
        <taxon>Ancalomicrobiaceae</taxon>
        <taxon>Methyloraptor</taxon>
    </lineage>
</organism>
<evidence type="ECO:0000256" key="1">
    <source>
        <dbReference type="RuleBase" id="RU003494"/>
    </source>
</evidence>
<dbReference type="InterPro" id="IPR036282">
    <property type="entry name" value="Glutathione-S-Trfase_C_sf"/>
</dbReference>
<reference evidence="4" key="1">
    <citation type="submission" date="2024-06" db="EMBL/GenBank/DDBJ databases">
        <title>Methylostella associata gen. nov., sp. nov., a novel Ancalomicrobiaceae-affiliated facultatively methylotrophic bacteria that feed on methanotrophs of the genus Methylococcus.</title>
        <authorList>
            <person name="Saltykova V."/>
            <person name="Danilova O.V."/>
            <person name="Oshkin I.Y."/>
            <person name="Belova S.E."/>
            <person name="Pimenov N.V."/>
            <person name="Dedysh S.N."/>
        </authorList>
    </citation>
    <scope>NUCLEOTIDE SEQUENCE</scope>
    <source>
        <strain evidence="4">S20</strain>
    </source>
</reference>
<evidence type="ECO:0000259" key="2">
    <source>
        <dbReference type="PROSITE" id="PS50404"/>
    </source>
</evidence>
<accession>A0AAU7X860</accession>
<dbReference type="AlphaFoldDB" id="A0AAU7X860"/>
<feature type="domain" description="GST C-terminal" evidence="3">
    <location>
        <begin position="87"/>
        <end position="210"/>
    </location>
</feature>
<dbReference type="InterPro" id="IPR010987">
    <property type="entry name" value="Glutathione-S-Trfase_C-like"/>
</dbReference>
<feature type="domain" description="GST N-terminal" evidence="2">
    <location>
        <begin position="2"/>
        <end position="84"/>
    </location>
</feature>
<dbReference type="Gene3D" id="3.40.30.10">
    <property type="entry name" value="Glutaredoxin"/>
    <property type="match status" value="1"/>
</dbReference>
<dbReference type="InterPro" id="IPR004046">
    <property type="entry name" value="GST_C"/>
</dbReference>
<protein>
    <submittedName>
        <fullName evidence="4">Glutathione S-transferase</fullName>
        <ecNumber evidence="4">2.5.1.18</ecNumber>
    </submittedName>
</protein>
<dbReference type="SFLD" id="SFLDS00019">
    <property type="entry name" value="Glutathione_Transferase_(cytos"/>
    <property type="match status" value="1"/>
</dbReference>
<evidence type="ECO:0000313" key="4">
    <source>
        <dbReference type="EMBL" id="XBY43641.1"/>
    </source>
</evidence>
<dbReference type="InterPro" id="IPR040079">
    <property type="entry name" value="Glutathione_S-Trfase"/>
</dbReference>
<dbReference type="PROSITE" id="PS50404">
    <property type="entry name" value="GST_NTER"/>
    <property type="match status" value="1"/>
</dbReference>
<dbReference type="RefSeq" id="WP_407048741.1">
    <property type="nucleotide sequence ID" value="NZ_CP158568.1"/>
</dbReference>
<dbReference type="EC" id="2.5.1.18" evidence="4"/>
<dbReference type="CDD" id="cd03056">
    <property type="entry name" value="GST_N_4"/>
    <property type="match status" value="1"/>
</dbReference>
<dbReference type="Pfam" id="PF00043">
    <property type="entry name" value="GST_C"/>
    <property type="match status" value="1"/>
</dbReference>
<keyword evidence="4" id="KW-0808">Transferase</keyword>
<proteinExistence type="inferred from homology"/>